<dbReference type="Proteomes" id="UP001632037">
    <property type="component" value="Unassembled WGS sequence"/>
</dbReference>
<comment type="caution">
    <text evidence="1">The sequence shown here is derived from an EMBL/GenBank/DDBJ whole genome shotgun (WGS) entry which is preliminary data.</text>
</comment>
<accession>A0ABD3FG97</accession>
<protein>
    <submittedName>
        <fullName evidence="1">Uncharacterized protein</fullName>
    </submittedName>
</protein>
<name>A0ABD3FG97_9STRA</name>
<dbReference type="EMBL" id="JBIMZQ010000019">
    <property type="protein sequence ID" value="KAL3665788.1"/>
    <property type="molecule type" value="Genomic_DNA"/>
</dbReference>
<proteinExistence type="predicted"/>
<evidence type="ECO:0000313" key="1">
    <source>
        <dbReference type="EMBL" id="KAL3665788.1"/>
    </source>
</evidence>
<evidence type="ECO:0000313" key="2">
    <source>
        <dbReference type="Proteomes" id="UP001632037"/>
    </source>
</evidence>
<keyword evidence="2" id="KW-1185">Reference proteome</keyword>
<gene>
    <name evidence="1" type="ORF">V7S43_009217</name>
</gene>
<dbReference type="AlphaFoldDB" id="A0ABD3FG97"/>
<organism evidence="1 2">
    <name type="scientific">Phytophthora oleae</name>
    <dbReference type="NCBI Taxonomy" id="2107226"/>
    <lineage>
        <taxon>Eukaryota</taxon>
        <taxon>Sar</taxon>
        <taxon>Stramenopiles</taxon>
        <taxon>Oomycota</taxon>
        <taxon>Peronosporomycetes</taxon>
        <taxon>Peronosporales</taxon>
        <taxon>Peronosporaceae</taxon>
        <taxon>Phytophthora</taxon>
    </lineage>
</organism>
<reference evidence="1 2" key="1">
    <citation type="submission" date="2024-09" db="EMBL/GenBank/DDBJ databases">
        <title>Genome sequencing and assembly of Phytophthora oleae, isolate VK10A, causative agent of rot of olive drupes.</title>
        <authorList>
            <person name="Conti Taguali S."/>
            <person name="Riolo M."/>
            <person name="La Spada F."/>
            <person name="Cacciola S.O."/>
            <person name="Dionisio G."/>
        </authorList>
    </citation>
    <scope>NUCLEOTIDE SEQUENCE [LARGE SCALE GENOMIC DNA]</scope>
    <source>
        <strain evidence="1 2">VK10A</strain>
    </source>
</reference>
<sequence>MLATSLSGVDAFGTPLEISHFRPQTCRHELWDIGYVLEKPYTKRNCNDSEFFTHICVLCAQKLTSNPYATPNAWEGALHRWQHTSNVKKHMTSQHKDHPLGQA</sequence>